<dbReference type="GO" id="GO:0003995">
    <property type="term" value="F:acyl-CoA dehydrogenase activity"/>
    <property type="evidence" value="ECO:0007669"/>
    <property type="project" value="InterPro"/>
</dbReference>
<keyword evidence="4 5" id="KW-0274">FAD</keyword>
<comment type="caution">
    <text evidence="10">The sequence shown here is derived from an EMBL/GenBank/DDBJ whole genome shotgun (WGS) entry which is preliminary data.</text>
</comment>
<evidence type="ECO:0000256" key="2">
    <source>
        <dbReference type="ARBA" id="ARBA00009347"/>
    </source>
</evidence>
<dbReference type="EMBL" id="RJUK01000001">
    <property type="protein sequence ID" value="ROQ19748.1"/>
    <property type="molecule type" value="Genomic_DNA"/>
</dbReference>
<dbReference type="PROSITE" id="PS00073">
    <property type="entry name" value="ACYL_COA_DH_2"/>
    <property type="match status" value="1"/>
</dbReference>
<dbReference type="Pfam" id="PF00441">
    <property type="entry name" value="Acyl-CoA_dh_1"/>
    <property type="match status" value="1"/>
</dbReference>
<evidence type="ECO:0000256" key="6">
    <source>
        <dbReference type="SAM" id="MobiDB-lite"/>
    </source>
</evidence>
<dbReference type="RefSeq" id="WP_123637053.1">
    <property type="nucleotide sequence ID" value="NZ_RJUK01000001.1"/>
</dbReference>
<dbReference type="OrthoDB" id="9771038at2"/>
<dbReference type="PANTHER" id="PTHR42707">
    <property type="entry name" value="ACYL-COA DEHYDROGENASE"/>
    <property type="match status" value="1"/>
</dbReference>
<dbReference type="SUPFAM" id="SSF56645">
    <property type="entry name" value="Acyl-CoA dehydrogenase NM domain-like"/>
    <property type="match status" value="1"/>
</dbReference>
<evidence type="ECO:0000259" key="8">
    <source>
        <dbReference type="Pfam" id="PF02770"/>
    </source>
</evidence>
<dbReference type="InterPro" id="IPR006089">
    <property type="entry name" value="Acyl-CoA_DH_CS"/>
</dbReference>
<dbReference type="PROSITE" id="PS00072">
    <property type="entry name" value="ACYL_COA_DH_1"/>
    <property type="match status" value="1"/>
</dbReference>
<feature type="domain" description="Acyl-CoA dehydrogenase/oxidase C-terminal" evidence="7">
    <location>
        <begin position="290"/>
        <end position="444"/>
    </location>
</feature>
<evidence type="ECO:0000259" key="9">
    <source>
        <dbReference type="Pfam" id="PF18158"/>
    </source>
</evidence>
<dbReference type="Gene3D" id="2.40.110.20">
    <property type="match status" value="1"/>
</dbReference>
<feature type="compositionally biased region" description="Basic and acidic residues" evidence="6">
    <location>
        <begin position="1"/>
        <end position="15"/>
    </location>
</feature>
<keyword evidence="5" id="KW-0560">Oxidoreductase</keyword>
<protein>
    <submittedName>
        <fullName evidence="10">Putative acyl-CoA dehydrogenase</fullName>
    </submittedName>
</protein>
<accession>A0A3N1NWT8</accession>
<dbReference type="InterPro" id="IPR006091">
    <property type="entry name" value="Acyl-CoA_Oxase/DH_mid-dom"/>
</dbReference>
<comment type="similarity">
    <text evidence="2 5">Belongs to the acyl-CoA dehydrogenase family.</text>
</comment>
<dbReference type="SUPFAM" id="SSF47203">
    <property type="entry name" value="Acyl-CoA dehydrogenase C-terminal domain-like"/>
    <property type="match status" value="1"/>
</dbReference>
<keyword evidence="11" id="KW-1185">Reference proteome</keyword>
<evidence type="ECO:0000256" key="3">
    <source>
        <dbReference type="ARBA" id="ARBA00022630"/>
    </source>
</evidence>
<sequence length="550" mass="60402">MSEPHSRDSQTETHEVFNVPPPLEGYDAYREDVALQELIKTGGAGWAEAALHEQGRALGDPGWIQCGFDANAHPPELRTHDRWGHRLDWVDYHPSYHRLMGKAIAEGLHASPWQNPQPGAHAARAASVYLQTQLEQGHGCPITMTFAGIPVLKAQEGLPATWVPKLLSGEYDGSNRHFSEKAGLTLGMAMTEKQGGSDVRANTTRARAQGDHYRLTGHKFFMSAPNSDGFLTLAQTDAGLSCFLVPRWRSEGGKNALLLQRLKDKAGNVSNASSEVELRGAEGWLLGQEGRGVATIIEMVALTRFDCTVASAAALRQAVVQAIHHCVHRRAFGRALVQQPLMQNVLADLVIESDAAVTLAMRLAQALDHRRDLQEQAFLRLATALGKYWVCKRVAGHNAEAMECLGGSGVMNEFMTARLYREAPINAIWEGSGNVQCLDILRALDKQPETREALFSEFQRSRGVDARLDRYVVDLEAALKAPEAREYRARSLAEAMAVALQASLLLRHGDRRVAEAFIASRIEQPHGLYGNLPKGVPVKEIIARALPMYG</sequence>
<evidence type="ECO:0000259" key="7">
    <source>
        <dbReference type="Pfam" id="PF00441"/>
    </source>
</evidence>
<reference evidence="10 11" key="1">
    <citation type="submission" date="2018-11" db="EMBL/GenBank/DDBJ databases">
        <title>Genomic Encyclopedia of Type Strains, Phase IV (KMG-IV): sequencing the most valuable type-strain genomes for metagenomic binning, comparative biology and taxonomic classification.</title>
        <authorList>
            <person name="Goeker M."/>
        </authorList>
    </citation>
    <scope>NUCLEOTIDE SEQUENCE [LARGE SCALE GENOMIC DNA]</scope>
    <source>
        <strain evidence="10 11">DSM 16974</strain>
    </source>
</reference>
<evidence type="ECO:0000256" key="1">
    <source>
        <dbReference type="ARBA" id="ARBA00001974"/>
    </source>
</evidence>
<dbReference type="Gene3D" id="1.20.140.10">
    <property type="entry name" value="Butyryl-CoA Dehydrogenase, subunit A, domain 3"/>
    <property type="match status" value="1"/>
</dbReference>
<name>A0A3N1NWT8_9GAMM</name>
<proteinExistence type="inferred from homology"/>
<gene>
    <name evidence="10" type="ORF">EDC38_0336</name>
</gene>
<evidence type="ECO:0000256" key="5">
    <source>
        <dbReference type="RuleBase" id="RU362125"/>
    </source>
</evidence>
<dbReference type="Pfam" id="PF18158">
    <property type="entry name" value="AidB_N"/>
    <property type="match status" value="1"/>
</dbReference>
<feature type="domain" description="Adaptive response protein AidB N-terminal" evidence="9">
    <location>
        <begin position="18"/>
        <end position="172"/>
    </location>
</feature>
<evidence type="ECO:0000313" key="11">
    <source>
        <dbReference type="Proteomes" id="UP000273643"/>
    </source>
</evidence>
<dbReference type="Proteomes" id="UP000273643">
    <property type="component" value="Unassembled WGS sequence"/>
</dbReference>
<keyword evidence="3 5" id="KW-0285">Flavoprotein</keyword>
<dbReference type="PANTHER" id="PTHR42707:SF3">
    <property type="entry name" value="ACYL-COA DEHYDROGENASE AIDB-RELATED"/>
    <property type="match status" value="1"/>
</dbReference>
<dbReference type="InterPro" id="IPR009075">
    <property type="entry name" value="AcylCo_DH/oxidase_C"/>
</dbReference>
<dbReference type="InterPro" id="IPR036250">
    <property type="entry name" value="AcylCo_DH-like_C"/>
</dbReference>
<dbReference type="Pfam" id="PF02770">
    <property type="entry name" value="Acyl-CoA_dh_M"/>
    <property type="match status" value="1"/>
</dbReference>
<evidence type="ECO:0000256" key="4">
    <source>
        <dbReference type="ARBA" id="ARBA00022827"/>
    </source>
</evidence>
<feature type="region of interest" description="Disordered" evidence="6">
    <location>
        <begin position="1"/>
        <end position="22"/>
    </location>
</feature>
<comment type="cofactor">
    <cofactor evidence="1 5">
        <name>FAD</name>
        <dbReference type="ChEBI" id="CHEBI:57692"/>
    </cofactor>
</comment>
<dbReference type="InterPro" id="IPR009100">
    <property type="entry name" value="AcylCoA_DH/oxidase_NM_dom_sf"/>
</dbReference>
<evidence type="ECO:0000313" key="10">
    <source>
        <dbReference type="EMBL" id="ROQ19748.1"/>
    </source>
</evidence>
<dbReference type="Gene3D" id="6.10.250.600">
    <property type="match status" value="1"/>
</dbReference>
<feature type="domain" description="Acyl-CoA oxidase/dehydrogenase middle" evidence="8">
    <location>
        <begin position="187"/>
        <end position="279"/>
    </location>
</feature>
<dbReference type="AlphaFoldDB" id="A0A3N1NWT8"/>
<organism evidence="10 11">
    <name type="scientific">Marinimicrobium koreense</name>
    <dbReference type="NCBI Taxonomy" id="306545"/>
    <lineage>
        <taxon>Bacteria</taxon>
        <taxon>Pseudomonadati</taxon>
        <taxon>Pseudomonadota</taxon>
        <taxon>Gammaproteobacteria</taxon>
        <taxon>Cellvibrionales</taxon>
        <taxon>Cellvibrionaceae</taxon>
        <taxon>Marinimicrobium</taxon>
    </lineage>
</organism>
<dbReference type="InterPro" id="IPR041504">
    <property type="entry name" value="AidB_N"/>
</dbReference>
<dbReference type="InterPro" id="IPR052904">
    <property type="entry name" value="Acyl-CoA_dehydrogenase-like"/>
</dbReference>